<comment type="caution">
    <text evidence="15">The sequence shown here is derived from an EMBL/GenBank/DDBJ whole genome shotgun (WGS) entry which is preliminary data.</text>
</comment>
<keyword evidence="5" id="KW-1003">Cell membrane</keyword>
<evidence type="ECO:0000256" key="13">
    <source>
        <dbReference type="RuleBase" id="RU363032"/>
    </source>
</evidence>
<evidence type="ECO:0000256" key="10">
    <source>
        <dbReference type="ARBA" id="ARBA00060298"/>
    </source>
</evidence>
<dbReference type="InterPro" id="IPR010065">
    <property type="entry name" value="AA_ABC_transptr_permease_3TM"/>
</dbReference>
<dbReference type="GO" id="GO:0006865">
    <property type="term" value="P:amino acid transport"/>
    <property type="evidence" value="ECO:0007669"/>
    <property type="project" value="UniProtKB-KW"/>
</dbReference>
<evidence type="ECO:0000313" key="16">
    <source>
        <dbReference type="Proteomes" id="UP000195569"/>
    </source>
</evidence>
<evidence type="ECO:0000313" key="15">
    <source>
        <dbReference type="EMBL" id="SIT49423.1"/>
    </source>
</evidence>
<comment type="function">
    <text evidence="1">Part of the binding-protein-dependent transport system for glutamine; probably responsible for the translocation of the substrate across the membrane.</text>
</comment>
<dbReference type="Gene3D" id="1.10.3720.10">
    <property type="entry name" value="MetI-like"/>
    <property type="match status" value="1"/>
</dbReference>
<dbReference type="GO" id="GO:0043190">
    <property type="term" value="C:ATP-binding cassette (ABC) transporter complex"/>
    <property type="evidence" value="ECO:0007669"/>
    <property type="project" value="InterPro"/>
</dbReference>
<keyword evidence="16" id="KW-1185">Reference proteome</keyword>
<sequence length="221" mass="24460">MNYHWNLSYLSTQLPVILEGLLGTLRLSVVCLLGGLIIGTLVGAARSQGGPVLRAVGTAYVEFFRNIPALVQVFWCFYALPVLLGTESDRFLSATLAISLYSGAYFAEIVRSGIQSIEKGQWEAGRAIGMSYLRILRFIVFPQVFKRILPALTNQGIDVIKLTTLASTIAYAELLYQAKLISDVEFRPIETYTTIGGIFIAVLIIFSLLSARLERRMARSE</sequence>
<dbReference type="NCBIfam" id="TIGR01726">
    <property type="entry name" value="HEQRo_perm_3TM"/>
    <property type="match status" value="1"/>
</dbReference>
<feature type="domain" description="ABC transmembrane type-1" evidence="14">
    <location>
        <begin position="21"/>
        <end position="210"/>
    </location>
</feature>
<dbReference type="SUPFAM" id="SSF161098">
    <property type="entry name" value="MetI-like"/>
    <property type="match status" value="1"/>
</dbReference>
<keyword evidence="4 13" id="KW-0813">Transport</keyword>
<keyword evidence="6 13" id="KW-0812">Transmembrane</keyword>
<dbReference type="GO" id="GO:0022857">
    <property type="term" value="F:transmembrane transporter activity"/>
    <property type="evidence" value="ECO:0007669"/>
    <property type="project" value="InterPro"/>
</dbReference>
<comment type="function">
    <text evidence="10">Part of the ABC transporter complex GltIJKL involved in glutamate and aspartate uptake. Probably responsible for the translocation of the substrate across the membrane.</text>
</comment>
<evidence type="ECO:0000256" key="8">
    <source>
        <dbReference type="ARBA" id="ARBA00022989"/>
    </source>
</evidence>
<dbReference type="InterPro" id="IPR035906">
    <property type="entry name" value="MetI-like_sf"/>
</dbReference>
<dbReference type="InterPro" id="IPR043429">
    <property type="entry name" value="ArtM/GltK/GlnP/TcyL/YhdX-like"/>
</dbReference>
<dbReference type="InterPro" id="IPR000515">
    <property type="entry name" value="MetI-like"/>
</dbReference>
<dbReference type="RefSeq" id="WP_087738419.1">
    <property type="nucleotide sequence ID" value="NZ_CYGY02000068.1"/>
</dbReference>
<name>A0A1N7SPS6_9BURK</name>
<evidence type="ECO:0000256" key="2">
    <source>
        <dbReference type="ARBA" id="ARBA00004429"/>
    </source>
</evidence>
<evidence type="ECO:0000256" key="9">
    <source>
        <dbReference type="ARBA" id="ARBA00023136"/>
    </source>
</evidence>
<comment type="subcellular location">
    <subcellularLocation>
        <location evidence="2">Cell inner membrane</location>
        <topology evidence="2">Multi-pass membrane protein</topology>
    </subcellularLocation>
    <subcellularLocation>
        <location evidence="13">Cell membrane</location>
        <topology evidence="13">Multi-pass membrane protein</topology>
    </subcellularLocation>
</comment>
<dbReference type="PROSITE" id="PS50928">
    <property type="entry name" value="ABC_TM1"/>
    <property type="match status" value="1"/>
</dbReference>
<evidence type="ECO:0000256" key="3">
    <source>
        <dbReference type="ARBA" id="ARBA00010072"/>
    </source>
</evidence>
<keyword evidence="8 13" id="KW-1133">Transmembrane helix</keyword>
<keyword evidence="15" id="KW-0808">Transferase</keyword>
<reference evidence="15" key="1">
    <citation type="submission" date="2016-12" db="EMBL/GenBank/DDBJ databases">
        <authorList>
            <person name="Moulin L."/>
        </authorList>
    </citation>
    <scope>NUCLEOTIDE SEQUENCE [LARGE SCALE GENOMIC DNA]</scope>
    <source>
        <strain evidence="15">STM 7183</strain>
    </source>
</reference>
<dbReference type="PANTHER" id="PTHR30614">
    <property type="entry name" value="MEMBRANE COMPONENT OF AMINO ACID ABC TRANSPORTER"/>
    <property type="match status" value="1"/>
</dbReference>
<feature type="transmembrane region" description="Helical" evidence="13">
    <location>
        <begin position="20"/>
        <end position="42"/>
    </location>
</feature>
<protein>
    <recommendedName>
        <fullName evidence="12">Glutamate/aspartate import permease protein GltK</fullName>
    </recommendedName>
</protein>
<dbReference type="AlphaFoldDB" id="A0A1N7SPS6"/>
<accession>A0A1N7SPS6</accession>
<evidence type="ECO:0000256" key="6">
    <source>
        <dbReference type="ARBA" id="ARBA00022692"/>
    </source>
</evidence>
<feature type="transmembrane region" description="Helical" evidence="13">
    <location>
        <begin position="192"/>
        <end position="211"/>
    </location>
</feature>
<evidence type="ECO:0000256" key="4">
    <source>
        <dbReference type="ARBA" id="ARBA00022448"/>
    </source>
</evidence>
<dbReference type="FunFam" id="1.10.3720.10:FF:000006">
    <property type="entry name" value="Glutamate/aspartate ABC transporter, permease protein GltK"/>
    <property type="match status" value="1"/>
</dbReference>
<comment type="similarity">
    <text evidence="3">Belongs to the binding-protein-dependent transport system permease family. HisMQ subfamily.</text>
</comment>
<organism evidence="15 16">
    <name type="scientific">Paraburkholderia piptadeniae</name>
    <dbReference type="NCBI Taxonomy" id="1701573"/>
    <lineage>
        <taxon>Bacteria</taxon>
        <taxon>Pseudomonadati</taxon>
        <taxon>Pseudomonadota</taxon>
        <taxon>Betaproteobacteria</taxon>
        <taxon>Burkholderiales</taxon>
        <taxon>Burkholderiaceae</taxon>
        <taxon>Paraburkholderia</taxon>
    </lineage>
</organism>
<dbReference type="CDD" id="cd06261">
    <property type="entry name" value="TM_PBP2"/>
    <property type="match status" value="1"/>
</dbReference>
<gene>
    <name evidence="15" type="ORF">BN2476_680132</name>
</gene>
<comment type="subunit">
    <text evidence="11">The complex is composed of two ATP-binding proteins (GltL), two transmembrane proteins (GltJ and GltK) and a solute-binding protein (GltI).</text>
</comment>
<evidence type="ECO:0000256" key="7">
    <source>
        <dbReference type="ARBA" id="ARBA00022970"/>
    </source>
</evidence>
<evidence type="ECO:0000259" key="14">
    <source>
        <dbReference type="PROSITE" id="PS50928"/>
    </source>
</evidence>
<dbReference type="GO" id="GO:0016740">
    <property type="term" value="F:transferase activity"/>
    <property type="evidence" value="ECO:0007669"/>
    <property type="project" value="UniProtKB-KW"/>
</dbReference>
<feature type="transmembrane region" description="Helical" evidence="13">
    <location>
        <begin position="63"/>
        <end position="84"/>
    </location>
</feature>
<dbReference type="EMBL" id="CYGY02000068">
    <property type="protein sequence ID" value="SIT49423.1"/>
    <property type="molecule type" value="Genomic_DNA"/>
</dbReference>
<dbReference type="Pfam" id="PF00528">
    <property type="entry name" value="BPD_transp_1"/>
    <property type="match status" value="1"/>
</dbReference>
<evidence type="ECO:0000256" key="5">
    <source>
        <dbReference type="ARBA" id="ARBA00022475"/>
    </source>
</evidence>
<evidence type="ECO:0000256" key="12">
    <source>
        <dbReference type="ARBA" id="ARBA00073645"/>
    </source>
</evidence>
<evidence type="ECO:0000256" key="1">
    <source>
        <dbReference type="ARBA" id="ARBA00003159"/>
    </source>
</evidence>
<evidence type="ECO:0000256" key="11">
    <source>
        <dbReference type="ARBA" id="ARBA00062718"/>
    </source>
</evidence>
<keyword evidence="7" id="KW-0029">Amino-acid transport</keyword>
<dbReference type="OrthoDB" id="9771188at2"/>
<dbReference type="Proteomes" id="UP000195569">
    <property type="component" value="Unassembled WGS sequence"/>
</dbReference>
<proteinExistence type="inferred from homology"/>
<dbReference type="PANTHER" id="PTHR30614:SF20">
    <property type="entry name" value="GLUTAMINE TRANSPORT SYSTEM PERMEASE PROTEIN GLNP"/>
    <property type="match status" value="1"/>
</dbReference>
<keyword evidence="9 13" id="KW-0472">Membrane</keyword>